<evidence type="ECO:0000256" key="9">
    <source>
        <dbReference type="ARBA" id="ARBA00022989"/>
    </source>
</evidence>
<dbReference type="InterPro" id="IPR022832">
    <property type="entry name" value="Flippase_ArnF"/>
</dbReference>
<comment type="function">
    <text evidence="12">Translocates 4-amino-4-deoxy-L-arabinose-phosphoundecaprenol (alpha-L-Ara4N-phosphoundecaprenol) from the cytoplasmic to the periplasmic side of the inner membrane.</text>
</comment>
<protein>
    <recommendedName>
        <fullName evidence="12">Probable 4-amino-4-deoxy-L-arabinose-phosphoundecaprenol flippase subunit ArnF</fullName>
        <shortName evidence="12">L-Ara4N-phosphoundecaprenol flippase subunit ArnF</shortName>
    </recommendedName>
    <alternativeName>
        <fullName evidence="12">Undecaprenyl phosphate-aminoarabinose flippase subunit ArnF</fullName>
    </alternativeName>
</protein>
<keyword evidence="6 12" id="KW-0441">Lipid A biosynthesis</keyword>
<dbReference type="SUPFAM" id="SSF103481">
    <property type="entry name" value="Multidrug resistance efflux transporter EmrE"/>
    <property type="match status" value="1"/>
</dbReference>
<dbReference type="RefSeq" id="WP_347796117.1">
    <property type="nucleotide sequence ID" value="NZ_JAYMYY010000006.1"/>
</dbReference>
<dbReference type="Gene3D" id="1.10.3730.20">
    <property type="match status" value="1"/>
</dbReference>
<accession>A0ABV0HPH2</accession>
<dbReference type="PANTHER" id="PTHR30561:SF9">
    <property type="entry name" value="4-AMINO-4-DEOXY-L-ARABINOSE-PHOSPHOUNDECAPRENOL FLIPPASE SUBUNIT ARNF-RELATED"/>
    <property type="match status" value="1"/>
</dbReference>
<comment type="similarity">
    <text evidence="12">Belongs to the ArnF family.</text>
</comment>
<comment type="caution">
    <text evidence="12">Lacks conserved residue(s) required for the propagation of feature annotation.</text>
</comment>
<keyword evidence="15" id="KW-1185">Reference proteome</keyword>
<evidence type="ECO:0000256" key="1">
    <source>
        <dbReference type="ARBA" id="ARBA00004651"/>
    </source>
</evidence>
<keyword evidence="11 12" id="KW-0472">Membrane</keyword>
<feature type="transmembrane region" description="Helical" evidence="12">
    <location>
        <begin position="101"/>
        <end position="120"/>
    </location>
</feature>
<dbReference type="Proteomes" id="UP001444146">
    <property type="component" value="Unassembled WGS sequence"/>
</dbReference>
<dbReference type="InterPro" id="IPR000390">
    <property type="entry name" value="Small_drug/metabolite_transptr"/>
</dbReference>
<keyword evidence="3 12" id="KW-1003">Cell membrane</keyword>
<evidence type="ECO:0000259" key="13">
    <source>
        <dbReference type="Pfam" id="PF00892"/>
    </source>
</evidence>
<organism evidence="14 15">
    <name type="scientific">Pseudocitrobacter cyperus</name>
    <dbReference type="NCBI Taxonomy" id="3112843"/>
    <lineage>
        <taxon>Bacteria</taxon>
        <taxon>Pseudomonadati</taxon>
        <taxon>Pseudomonadota</taxon>
        <taxon>Gammaproteobacteria</taxon>
        <taxon>Enterobacterales</taxon>
        <taxon>Enterobacteriaceae</taxon>
        <taxon>Pseudocitrobacter</taxon>
    </lineage>
</organism>
<evidence type="ECO:0000256" key="3">
    <source>
        <dbReference type="ARBA" id="ARBA00022475"/>
    </source>
</evidence>
<keyword evidence="2 12" id="KW-0813">Transport</keyword>
<comment type="caution">
    <text evidence="14">The sequence shown here is derived from an EMBL/GenBank/DDBJ whole genome shotgun (WGS) entry which is preliminary data.</text>
</comment>
<dbReference type="EMBL" id="JAYMYY010000006">
    <property type="protein sequence ID" value="MEO3991846.1"/>
    <property type="molecule type" value="Genomic_DNA"/>
</dbReference>
<name>A0ABV0HPH2_9ENTR</name>
<evidence type="ECO:0000256" key="10">
    <source>
        <dbReference type="ARBA" id="ARBA00023098"/>
    </source>
</evidence>
<sequence>MGVFWALLSVIIVTASQLALRHAMVLLPPVSSLQLLAHYLLTGQAGTLALFCGLFGYLLSMVCWFFALRRLPLARAYALMSLSYILVWAAAIALPGWHEAFSWRSLAGVVAIVAGVWVIFRRKAKT</sequence>
<gene>
    <name evidence="12 14" type="primary">arnF</name>
    <name evidence="14" type="ORF">VSR74_18760</name>
</gene>
<feature type="transmembrane region" description="Helical" evidence="12">
    <location>
        <begin position="45"/>
        <end position="67"/>
    </location>
</feature>
<feature type="domain" description="EamA" evidence="13">
    <location>
        <begin position="2"/>
        <end position="120"/>
    </location>
</feature>
<keyword evidence="4 12" id="KW-0444">Lipid biosynthesis</keyword>
<dbReference type="PANTHER" id="PTHR30561">
    <property type="entry name" value="SMR FAMILY PROTON-DEPENDENT DRUG EFFLUX TRANSPORTER SUGE"/>
    <property type="match status" value="1"/>
</dbReference>
<proteinExistence type="inferred from homology"/>
<evidence type="ECO:0000256" key="7">
    <source>
        <dbReference type="ARBA" id="ARBA00022692"/>
    </source>
</evidence>
<evidence type="ECO:0000256" key="6">
    <source>
        <dbReference type="ARBA" id="ARBA00022556"/>
    </source>
</evidence>
<dbReference type="Pfam" id="PF00892">
    <property type="entry name" value="EamA"/>
    <property type="match status" value="1"/>
</dbReference>
<keyword evidence="8 12" id="KW-0448">Lipopolysaccharide biosynthesis</keyword>
<evidence type="ECO:0000313" key="14">
    <source>
        <dbReference type="EMBL" id="MEO3991846.1"/>
    </source>
</evidence>
<evidence type="ECO:0000313" key="15">
    <source>
        <dbReference type="Proteomes" id="UP001444146"/>
    </source>
</evidence>
<comment type="subcellular location">
    <subcellularLocation>
        <location evidence="12">Cell inner membrane</location>
        <topology evidence="12">Multi-pass membrane protein</topology>
    </subcellularLocation>
    <subcellularLocation>
        <location evidence="1">Cell membrane</location>
        <topology evidence="1">Multi-pass membrane protein</topology>
    </subcellularLocation>
</comment>
<comment type="subunit">
    <text evidence="12">Heterodimer of ArnE and ArnF.</text>
</comment>
<dbReference type="NCBIfam" id="NF002816">
    <property type="entry name" value="PRK02971.1-2"/>
    <property type="match status" value="1"/>
</dbReference>
<evidence type="ECO:0000256" key="12">
    <source>
        <dbReference type="HAMAP-Rule" id="MF_00538"/>
    </source>
</evidence>
<evidence type="ECO:0000256" key="2">
    <source>
        <dbReference type="ARBA" id="ARBA00022448"/>
    </source>
</evidence>
<reference evidence="14 15" key="1">
    <citation type="submission" date="2024-01" db="EMBL/GenBank/DDBJ databases">
        <title>Pseudocitrobacter sp. Endophytic strain Cyp-38L.</title>
        <authorList>
            <person name="Amer M.A."/>
            <person name="Hamed S.M."/>
        </authorList>
    </citation>
    <scope>NUCLEOTIDE SEQUENCE [LARGE SCALE GENOMIC DNA]</scope>
    <source>
        <strain evidence="14 15">Cyp38S</strain>
    </source>
</reference>
<evidence type="ECO:0000256" key="8">
    <source>
        <dbReference type="ARBA" id="ARBA00022985"/>
    </source>
</evidence>
<feature type="transmembrane region" description="Helical" evidence="12">
    <location>
        <begin position="76"/>
        <end position="95"/>
    </location>
</feature>
<dbReference type="InterPro" id="IPR000620">
    <property type="entry name" value="EamA_dom"/>
</dbReference>
<keyword evidence="7 12" id="KW-0812">Transmembrane</keyword>
<comment type="pathway">
    <text evidence="12">Bacterial outer membrane biogenesis; lipopolysaccharide biosynthesis.</text>
</comment>
<keyword evidence="9 12" id="KW-1133">Transmembrane helix</keyword>
<keyword evidence="10 12" id="KW-0443">Lipid metabolism</keyword>
<evidence type="ECO:0000256" key="4">
    <source>
        <dbReference type="ARBA" id="ARBA00022516"/>
    </source>
</evidence>
<dbReference type="HAMAP" id="MF_00538">
    <property type="entry name" value="Flippase_ArnF"/>
    <property type="match status" value="1"/>
</dbReference>
<keyword evidence="5 12" id="KW-0997">Cell inner membrane</keyword>
<evidence type="ECO:0000256" key="11">
    <source>
        <dbReference type="ARBA" id="ARBA00023136"/>
    </source>
</evidence>
<evidence type="ECO:0000256" key="5">
    <source>
        <dbReference type="ARBA" id="ARBA00022519"/>
    </source>
</evidence>
<dbReference type="InterPro" id="IPR037185">
    <property type="entry name" value="EmrE-like"/>
</dbReference>